<dbReference type="EMBL" id="BSXT01000057">
    <property type="protein sequence ID" value="GMF16235.1"/>
    <property type="molecule type" value="Genomic_DNA"/>
</dbReference>
<keyword evidence="2" id="KW-0472">Membrane</keyword>
<dbReference type="InterPro" id="IPR048324">
    <property type="entry name" value="ZSWIM1-3_RNaseH-like"/>
</dbReference>
<dbReference type="Proteomes" id="UP001165121">
    <property type="component" value="Unassembled WGS sequence"/>
</dbReference>
<evidence type="ECO:0000256" key="1">
    <source>
        <dbReference type="SAM" id="MobiDB-lite"/>
    </source>
</evidence>
<comment type="caution">
    <text evidence="4">The sequence shown here is derived from an EMBL/GenBank/DDBJ whole genome shotgun (WGS) entry which is preliminary data.</text>
</comment>
<feature type="transmembrane region" description="Helical" evidence="2">
    <location>
        <begin position="137"/>
        <end position="156"/>
    </location>
</feature>
<feature type="region of interest" description="Disordered" evidence="1">
    <location>
        <begin position="182"/>
        <end position="217"/>
    </location>
</feature>
<dbReference type="Pfam" id="PF21056">
    <property type="entry name" value="ZSWIM1-3_RNaseH-like"/>
    <property type="match status" value="1"/>
</dbReference>
<evidence type="ECO:0000256" key="2">
    <source>
        <dbReference type="SAM" id="Phobius"/>
    </source>
</evidence>
<evidence type="ECO:0000313" key="4">
    <source>
        <dbReference type="EMBL" id="GMF16235.1"/>
    </source>
</evidence>
<evidence type="ECO:0000313" key="5">
    <source>
        <dbReference type="Proteomes" id="UP001165121"/>
    </source>
</evidence>
<proteinExistence type="predicted"/>
<evidence type="ECO:0000259" key="3">
    <source>
        <dbReference type="Pfam" id="PF21056"/>
    </source>
</evidence>
<dbReference type="OrthoDB" id="127359at2759"/>
<feature type="domain" description="ZSWIM1/3 RNaseH-like" evidence="3">
    <location>
        <begin position="85"/>
        <end position="146"/>
    </location>
</feature>
<keyword evidence="5" id="KW-1185">Reference proteome</keyword>
<gene>
    <name evidence="4" type="ORF">Pfra01_000073200</name>
</gene>
<name>A0A9W6TMM7_9STRA</name>
<reference evidence="4" key="1">
    <citation type="submission" date="2023-04" db="EMBL/GenBank/DDBJ databases">
        <title>Phytophthora fragariaefolia NBRC 109709.</title>
        <authorList>
            <person name="Ichikawa N."/>
            <person name="Sato H."/>
            <person name="Tonouchi N."/>
        </authorList>
    </citation>
    <scope>NUCLEOTIDE SEQUENCE</scope>
    <source>
        <strain evidence="4">NBRC 109709</strain>
    </source>
</reference>
<protein>
    <submittedName>
        <fullName evidence="4">Unnamed protein product</fullName>
    </submittedName>
</protein>
<organism evidence="4 5">
    <name type="scientific">Phytophthora fragariaefolia</name>
    <dbReference type="NCBI Taxonomy" id="1490495"/>
    <lineage>
        <taxon>Eukaryota</taxon>
        <taxon>Sar</taxon>
        <taxon>Stramenopiles</taxon>
        <taxon>Oomycota</taxon>
        <taxon>Peronosporomycetes</taxon>
        <taxon>Peronosporales</taxon>
        <taxon>Peronosporaceae</taxon>
        <taxon>Phytophthora</taxon>
    </lineage>
</organism>
<dbReference type="AlphaFoldDB" id="A0A9W6TMM7"/>
<keyword evidence="2" id="KW-1133">Transmembrane helix</keyword>
<keyword evidence="2" id="KW-0812">Transmembrane</keyword>
<sequence>MWCTHGITQARRGEGPRDAKLRYTGCEANFIVRVVKIVERGITKWQVCADENTETLIYPPQQTRNVLRQVLGSSTLERTKTILDTFAEENAGNGVLLVQDQLDITCVIAMQTSIQKACFEQWGDTLVMDWTHGTNNLVYHLVVFAFTLPGTGYILVRPTLRQDIDYPKIEVNPDAKIAWRGVCQPSSQPTARGSGKQGKEYTPPRQPQAKVDIDLRV</sequence>
<accession>A0A9W6TMM7</accession>